<keyword evidence="5 7" id="KW-1133">Transmembrane helix</keyword>
<dbReference type="AlphaFoldDB" id="E8N2K3"/>
<dbReference type="GO" id="GO:0008961">
    <property type="term" value="F:phosphatidylglycerol-prolipoprotein diacylglyceryl transferase activity"/>
    <property type="evidence" value="ECO:0007669"/>
    <property type="project" value="InterPro"/>
</dbReference>
<feature type="transmembrane region" description="Helical" evidence="7">
    <location>
        <begin position="232"/>
        <end position="251"/>
    </location>
</feature>
<dbReference type="GO" id="GO:0005886">
    <property type="term" value="C:plasma membrane"/>
    <property type="evidence" value="ECO:0007669"/>
    <property type="project" value="InterPro"/>
</dbReference>
<feature type="transmembrane region" description="Helical" evidence="7">
    <location>
        <begin position="54"/>
        <end position="76"/>
    </location>
</feature>
<evidence type="ECO:0000256" key="6">
    <source>
        <dbReference type="ARBA" id="ARBA00023136"/>
    </source>
</evidence>
<keyword evidence="6 7" id="KW-0472">Membrane</keyword>
<keyword evidence="4 7" id="KW-0812">Transmembrane</keyword>
<dbReference type="InParanoid" id="E8N2K3"/>
<evidence type="ECO:0000256" key="2">
    <source>
        <dbReference type="ARBA" id="ARBA00022475"/>
    </source>
</evidence>
<evidence type="ECO:0000256" key="5">
    <source>
        <dbReference type="ARBA" id="ARBA00022989"/>
    </source>
</evidence>
<evidence type="ECO:0000256" key="3">
    <source>
        <dbReference type="ARBA" id="ARBA00022679"/>
    </source>
</evidence>
<dbReference type="GO" id="GO:0042158">
    <property type="term" value="P:lipoprotein biosynthetic process"/>
    <property type="evidence" value="ECO:0007669"/>
    <property type="project" value="InterPro"/>
</dbReference>
<keyword evidence="3 8" id="KW-0808">Transferase</keyword>
<dbReference type="OrthoDB" id="163155at2"/>
<dbReference type="HOGENOM" id="CLU_1052293_0_0_0"/>
<comment type="similarity">
    <text evidence="1">Belongs to the Lgt family.</text>
</comment>
<evidence type="ECO:0000313" key="8">
    <source>
        <dbReference type="EMBL" id="BAJ62809.1"/>
    </source>
</evidence>
<evidence type="ECO:0000256" key="4">
    <source>
        <dbReference type="ARBA" id="ARBA00022692"/>
    </source>
</evidence>
<dbReference type="PANTHER" id="PTHR30589:SF0">
    <property type="entry name" value="PHOSPHATIDYLGLYCEROL--PROLIPOPROTEIN DIACYLGLYCERYL TRANSFERASE"/>
    <property type="match status" value="1"/>
</dbReference>
<dbReference type="EMBL" id="AP012029">
    <property type="protein sequence ID" value="BAJ62809.1"/>
    <property type="molecule type" value="Genomic_DNA"/>
</dbReference>
<keyword evidence="9" id="KW-1185">Reference proteome</keyword>
<feature type="transmembrane region" description="Helical" evidence="7">
    <location>
        <begin position="23"/>
        <end position="42"/>
    </location>
</feature>
<organism evidence="8 9">
    <name type="scientific">Anaerolinea thermophila (strain DSM 14523 / JCM 11388 / NBRC 100420 / UNI-1)</name>
    <dbReference type="NCBI Taxonomy" id="926569"/>
    <lineage>
        <taxon>Bacteria</taxon>
        <taxon>Bacillati</taxon>
        <taxon>Chloroflexota</taxon>
        <taxon>Anaerolineae</taxon>
        <taxon>Anaerolineales</taxon>
        <taxon>Anaerolineaceae</taxon>
        <taxon>Anaerolinea</taxon>
    </lineage>
</organism>
<protein>
    <submittedName>
        <fullName evidence="8">Prolipoprotein diacylglyceryl transferase family protein</fullName>
    </submittedName>
</protein>
<feature type="transmembrane region" description="Helical" evidence="7">
    <location>
        <begin position="198"/>
        <end position="217"/>
    </location>
</feature>
<reference evidence="8 9" key="1">
    <citation type="submission" date="2010-12" db="EMBL/GenBank/DDBJ databases">
        <title>Whole genome sequence of Anaerolinea thermophila UNI-1.</title>
        <authorList>
            <person name="Narita-Yamada S."/>
            <person name="Kishi E."/>
            <person name="Watanabe Y."/>
            <person name="Takasaki K."/>
            <person name="Ankai A."/>
            <person name="Oguchi A."/>
            <person name="Fukui S."/>
            <person name="Takahashi M."/>
            <person name="Yashiro I."/>
            <person name="Hosoyama A."/>
            <person name="Sekiguchi Y."/>
            <person name="Hanada S."/>
            <person name="Fujita N."/>
        </authorList>
    </citation>
    <scope>NUCLEOTIDE SEQUENCE [LARGE SCALE GENOMIC DNA]</scope>
    <source>
        <strain evidence="9">DSM 14523 / JCM 11388 / NBRC 100420 / UNI-1</strain>
    </source>
</reference>
<feature type="transmembrane region" description="Helical" evidence="7">
    <location>
        <begin position="124"/>
        <end position="147"/>
    </location>
</feature>
<sequence length="264" mass="29201">MSVGEVCPMDCGMILLYPYWRGGVNEFSFLLMIGGGLGLWRVSRQRELQWLDGAILTILCALIGARLGYVLINLAYFREVPEEILQFWLGGLSAPGALIGGLLGIGVASLLFRVSYLRMSDRLYPLLPPLAVSCWLGCWLAGCAYGAVAQPGWLGVPAPDEAGWMTWRVPVQPLAALSLIVFYALMEALIPIPRPSGWLSSLALAWLTLVNLVASLFRADPIPVWNHFRIDTWVYLGLELLFLSCFTILHFTAHRHSRGKQANV</sequence>
<evidence type="ECO:0000256" key="7">
    <source>
        <dbReference type="SAM" id="Phobius"/>
    </source>
</evidence>
<accession>E8N2K3</accession>
<dbReference type="eggNOG" id="COG0682">
    <property type="taxonomic scope" value="Bacteria"/>
</dbReference>
<gene>
    <name evidence="8" type="ordered locus">ANT_07750</name>
</gene>
<dbReference type="Proteomes" id="UP000008922">
    <property type="component" value="Chromosome"/>
</dbReference>
<keyword evidence="2" id="KW-1003">Cell membrane</keyword>
<name>E8N2K3_ANATU</name>
<evidence type="ECO:0000313" key="9">
    <source>
        <dbReference type="Proteomes" id="UP000008922"/>
    </source>
</evidence>
<dbReference type="STRING" id="926569.ANT_07750"/>
<feature type="transmembrane region" description="Helical" evidence="7">
    <location>
        <begin position="88"/>
        <end position="112"/>
    </location>
</feature>
<evidence type="ECO:0000256" key="1">
    <source>
        <dbReference type="ARBA" id="ARBA00007150"/>
    </source>
</evidence>
<dbReference type="PANTHER" id="PTHR30589">
    <property type="entry name" value="PROLIPOPROTEIN DIACYLGLYCERYL TRANSFERASE"/>
    <property type="match status" value="1"/>
</dbReference>
<dbReference type="KEGG" id="atm:ANT_07750"/>
<proteinExistence type="inferred from homology"/>
<dbReference type="Pfam" id="PF01790">
    <property type="entry name" value="LGT"/>
    <property type="match status" value="1"/>
</dbReference>
<dbReference type="InterPro" id="IPR001640">
    <property type="entry name" value="Lgt"/>
</dbReference>
<feature type="transmembrane region" description="Helical" evidence="7">
    <location>
        <begin position="167"/>
        <end position="186"/>
    </location>
</feature>